<dbReference type="CDD" id="cd06261">
    <property type="entry name" value="TM_PBP2"/>
    <property type="match status" value="1"/>
</dbReference>
<dbReference type="RefSeq" id="WP_075105409.1">
    <property type="nucleotide sequence ID" value="NZ_MSJM01000008.1"/>
</dbReference>
<name>A0A1Q8E5W9_9STRE</name>
<reference evidence="10" key="1">
    <citation type="submission" date="2016-12" db="EMBL/GenBank/DDBJ databases">
        <authorList>
            <person name="Gulvik C.A."/>
        </authorList>
    </citation>
    <scope>NUCLEOTIDE SEQUENCE [LARGE SCALE GENOMIC DNA]</scope>
    <source>
        <strain evidence="10">NED12-00049-6B</strain>
    </source>
</reference>
<comment type="caution">
    <text evidence="9">The sequence shown here is derived from an EMBL/GenBank/DDBJ whole genome shotgun (WGS) entry which is preliminary data.</text>
</comment>
<dbReference type="PANTHER" id="PTHR43744:SF9">
    <property type="entry name" value="POLYGALACTURONAN_RHAMNOGALACTURONAN TRANSPORT SYSTEM PERMEASE PROTEIN YTCP"/>
    <property type="match status" value="1"/>
</dbReference>
<proteinExistence type="inferred from homology"/>
<feature type="transmembrane region" description="Helical" evidence="7">
    <location>
        <begin position="139"/>
        <end position="159"/>
    </location>
</feature>
<evidence type="ECO:0000313" key="9">
    <source>
        <dbReference type="EMBL" id="OLF47168.1"/>
    </source>
</evidence>
<comment type="subcellular location">
    <subcellularLocation>
        <location evidence="1 7">Cell membrane</location>
        <topology evidence="1 7">Multi-pass membrane protein</topology>
    </subcellularLocation>
</comment>
<evidence type="ECO:0000256" key="4">
    <source>
        <dbReference type="ARBA" id="ARBA00022692"/>
    </source>
</evidence>
<dbReference type="Gene3D" id="1.10.3720.10">
    <property type="entry name" value="MetI-like"/>
    <property type="match status" value="1"/>
</dbReference>
<dbReference type="InterPro" id="IPR000515">
    <property type="entry name" value="MetI-like"/>
</dbReference>
<dbReference type="PANTHER" id="PTHR43744">
    <property type="entry name" value="ABC TRANSPORTER PERMEASE PROTEIN MG189-RELATED-RELATED"/>
    <property type="match status" value="1"/>
</dbReference>
<feature type="transmembrane region" description="Helical" evidence="7">
    <location>
        <begin position="258"/>
        <end position="277"/>
    </location>
</feature>
<dbReference type="EMBL" id="MSJM01000008">
    <property type="protein sequence ID" value="OLF47168.1"/>
    <property type="molecule type" value="Genomic_DNA"/>
</dbReference>
<keyword evidence="5 7" id="KW-1133">Transmembrane helix</keyword>
<evidence type="ECO:0000259" key="8">
    <source>
        <dbReference type="PROSITE" id="PS50928"/>
    </source>
</evidence>
<dbReference type="SUPFAM" id="SSF161098">
    <property type="entry name" value="MetI-like"/>
    <property type="match status" value="1"/>
</dbReference>
<dbReference type="OrthoDB" id="9810086at2"/>
<evidence type="ECO:0000256" key="1">
    <source>
        <dbReference type="ARBA" id="ARBA00004651"/>
    </source>
</evidence>
<keyword evidence="10" id="KW-1185">Reference proteome</keyword>
<evidence type="ECO:0000256" key="7">
    <source>
        <dbReference type="RuleBase" id="RU363032"/>
    </source>
</evidence>
<dbReference type="InterPro" id="IPR035906">
    <property type="entry name" value="MetI-like_sf"/>
</dbReference>
<evidence type="ECO:0000313" key="10">
    <source>
        <dbReference type="Proteomes" id="UP000186890"/>
    </source>
</evidence>
<evidence type="ECO:0000256" key="2">
    <source>
        <dbReference type="ARBA" id="ARBA00022448"/>
    </source>
</evidence>
<dbReference type="Proteomes" id="UP000186890">
    <property type="component" value="Unassembled WGS sequence"/>
</dbReference>
<evidence type="ECO:0000256" key="3">
    <source>
        <dbReference type="ARBA" id="ARBA00022475"/>
    </source>
</evidence>
<dbReference type="AlphaFoldDB" id="A0A1Q8E5W9"/>
<dbReference type="GO" id="GO:0055085">
    <property type="term" value="P:transmembrane transport"/>
    <property type="evidence" value="ECO:0007669"/>
    <property type="project" value="InterPro"/>
</dbReference>
<keyword evidence="3" id="KW-1003">Cell membrane</keyword>
<dbReference type="PROSITE" id="PS50928">
    <property type="entry name" value="ABC_TM1"/>
    <property type="match status" value="1"/>
</dbReference>
<feature type="transmembrane region" description="Helical" evidence="7">
    <location>
        <begin position="76"/>
        <end position="95"/>
    </location>
</feature>
<feature type="transmembrane region" description="Helical" evidence="7">
    <location>
        <begin position="107"/>
        <end position="127"/>
    </location>
</feature>
<feature type="transmembrane region" description="Helical" evidence="7">
    <location>
        <begin position="7"/>
        <end position="29"/>
    </location>
</feature>
<evidence type="ECO:0000256" key="6">
    <source>
        <dbReference type="ARBA" id="ARBA00023136"/>
    </source>
</evidence>
<dbReference type="GO" id="GO:0005886">
    <property type="term" value="C:plasma membrane"/>
    <property type="evidence" value="ECO:0007669"/>
    <property type="project" value="UniProtKB-SubCell"/>
</dbReference>
<accession>A0A1Q8E5W9</accession>
<organism evidence="9 10">
    <name type="scientific">Streptococcus cuniculi</name>
    <dbReference type="NCBI Taxonomy" id="1432788"/>
    <lineage>
        <taxon>Bacteria</taxon>
        <taxon>Bacillati</taxon>
        <taxon>Bacillota</taxon>
        <taxon>Bacilli</taxon>
        <taxon>Lactobacillales</taxon>
        <taxon>Streptococcaceae</taxon>
        <taxon>Streptococcus</taxon>
    </lineage>
</organism>
<gene>
    <name evidence="9" type="ORF">BU202_08790</name>
</gene>
<feature type="transmembrane region" description="Helical" evidence="7">
    <location>
        <begin position="180"/>
        <end position="202"/>
    </location>
</feature>
<keyword evidence="4 7" id="KW-0812">Transmembrane</keyword>
<sequence length="292" mass="32656">MLKKKITVFDICNMAFMVLLMISILYPLWNQIVLSFSEASTTSGLGISLWPRKWSTEAYEYIFSYGNVGVAYVNTIIRTVLGTLLIVTTTVLAAYPLSRDDLPFRWFFMGMFVLAMYMNGGMIPRYLLIRDLGLLDTRWALILPAAVGSSYIIILRNFFKGISKEIEESAIIDGATPFQILVRIILPLSKPILVTIALWAAVYHWNEWFAAQIYVKDKSLDVLQTIVRNMLIDVDPTKMESQVSGVGAGSAKLLLSNVRAATVMVSIGPIVAVYPFAQKYFIQGLQLGGVKE</sequence>
<feature type="domain" description="ABC transmembrane type-1" evidence="8">
    <location>
        <begin position="72"/>
        <end position="265"/>
    </location>
</feature>
<evidence type="ECO:0000256" key="5">
    <source>
        <dbReference type="ARBA" id="ARBA00022989"/>
    </source>
</evidence>
<protein>
    <submittedName>
        <fullName evidence="9">Sugar ABC transporter permease</fullName>
    </submittedName>
</protein>
<dbReference type="Pfam" id="PF00528">
    <property type="entry name" value="BPD_transp_1"/>
    <property type="match status" value="1"/>
</dbReference>
<keyword evidence="6 7" id="KW-0472">Membrane</keyword>
<comment type="similarity">
    <text evidence="7">Belongs to the binding-protein-dependent transport system permease family.</text>
</comment>
<keyword evidence="2 7" id="KW-0813">Transport</keyword>